<dbReference type="PANTHER" id="PTHR10155">
    <property type="entry name" value="PHOSPHATIDYLINOSITOL 3-KINASE REGULATORY SUBUNIT"/>
    <property type="match status" value="1"/>
</dbReference>
<dbReference type="PROSITE" id="PS50001">
    <property type="entry name" value="SH2"/>
    <property type="match status" value="2"/>
</dbReference>
<dbReference type="CDD" id="cd09930">
    <property type="entry name" value="SH2_cSH2_p85_like"/>
    <property type="match status" value="1"/>
</dbReference>
<keyword evidence="12" id="KW-0175">Coiled coil</keyword>
<dbReference type="InterPro" id="IPR001452">
    <property type="entry name" value="SH3_domain"/>
</dbReference>
<evidence type="ECO:0000259" key="14">
    <source>
        <dbReference type="PROSITE" id="PS50001"/>
    </source>
</evidence>
<dbReference type="SMART" id="SM00252">
    <property type="entry name" value="SH2"/>
    <property type="match status" value="2"/>
</dbReference>
<evidence type="ECO:0000256" key="12">
    <source>
        <dbReference type="SAM" id="Coils"/>
    </source>
</evidence>
<accession>A0A8C1HMV6</accession>
<keyword evidence="4" id="KW-0343">GTPase activation</keyword>
<evidence type="ECO:0000256" key="6">
    <source>
        <dbReference type="ARBA" id="ARBA00022737"/>
    </source>
</evidence>
<feature type="compositionally biased region" description="Pro residues" evidence="13">
    <location>
        <begin position="84"/>
        <end position="102"/>
    </location>
</feature>
<name>A0A8C1PAH8_CYPCA</name>
<dbReference type="Pfam" id="PF00017">
    <property type="entry name" value="SH2"/>
    <property type="match status" value="2"/>
</dbReference>
<gene>
    <name evidence="17" type="primary">LOC109087913</name>
</gene>
<feature type="domain" description="Rho-GAP" evidence="16">
    <location>
        <begin position="112"/>
        <end position="288"/>
    </location>
</feature>
<feature type="domain" description="SH2" evidence="14">
    <location>
        <begin position="320"/>
        <end position="415"/>
    </location>
</feature>
<dbReference type="FunFam" id="3.30.505.10:FF:000006">
    <property type="entry name" value="Phosphatidylinositol 3-kinase regulatory subunit alpha"/>
    <property type="match status" value="1"/>
</dbReference>
<dbReference type="PRINTS" id="PR00401">
    <property type="entry name" value="SH2DOMAIN"/>
</dbReference>
<evidence type="ECO:0000256" key="2">
    <source>
        <dbReference type="ARBA" id="ARBA00013911"/>
    </source>
</evidence>
<evidence type="ECO:0000256" key="11">
    <source>
        <dbReference type="PROSITE-ProRule" id="PRU00192"/>
    </source>
</evidence>
<keyword evidence="8" id="KW-0449">Lipoprotein</keyword>
<dbReference type="GO" id="GO:0005942">
    <property type="term" value="C:phosphatidylinositol 3-kinase complex"/>
    <property type="evidence" value="ECO:0007669"/>
    <property type="project" value="TreeGrafter"/>
</dbReference>
<dbReference type="InterPro" id="IPR035591">
    <property type="entry name" value="PI3K_p85alpha_SH3"/>
</dbReference>
<evidence type="ECO:0000313" key="17">
    <source>
        <dbReference type="Ensembl" id="ENSCCRP00010104606.1"/>
    </source>
</evidence>
<dbReference type="GO" id="GO:0046935">
    <property type="term" value="F:1-phosphatidylinositol-3-kinase regulator activity"/>
    <property type="evidence" value="ECO:0007669"/>
    <property type="project" value="TreeGrafter"/>
</dbReference>
<evidence type="ECO:0000256" key="8">
    <source>
        <dbReference type="ARBA" id="ARBA00023288"/>
    </source>
</evidence>
<evidence type="ECO:0000313" key="18">
    <source>
        <dbReference type="Proteomes" id="UP000694427"/>
    </source>
</evidence>
<feature type="coiled-coil region" evidence="12">
    <location>
        <begin position="501"/>
        <end position="549"/>
    </location>
</feature>
<dbReference type="InterPro" id="IPR036860">
    <property type="entry name" value="SH2_dom_sf"/>
</dbReference>
<dbReference type="PANTHER" id="PTHR10155:SF3">
    <property type="entry name" value="PHOSPHATIDYLINOSITOL 3-KINASE REGULATORY SUBUNIT ALPHA"/>
    <property type="match status" value="1"/>
</dbReference>
<dbReference type="GO" id="GO:0046854">
    <property type="term" value="P:phosphatidylinositol phosphate biosynthetic process"/>
    <property type="evidence" value="ECO:0007669"/>
    <property type="project" value="TreeGrafter"/>
</dbReference>
<dbReference type="PROSITE" id="PS50238">
    <property type="entry name" value="RHOGAP"/>
    <property type="match status" value="1"/>
</dbReference>
<dbReference type="Ensembl" id="ENSCCRT00010116260.1">
    <property type="protein sequence ID" value="ENSCCRP00010104606.1"/>
    <property type="gene ID" value="ENSCCRG00010041317.1"/>
</dbReference>
<proteinExistence type="inferred from homology"/>
<dbReference type="InterPro" id="IPR000980">
    <property type="entry name" value="SH2"/>
</dbReference>
<dbReference type="Proteomes" id="UP000694700">
    <property type="component" value="Unplaced"/>
</dbReference>
<feature type="coiled-coil region" evidence="12">
    <location>
        <begin position="436"/>
        <end position="463"/>
    </location>
</feature>
<dbReference type="PROSITE" id="PS50002">
    <property type="entry name" value="SH3"/>
    <property type="match status" value="1"/>
</dbReference>
<dbReference type="GO" id="GO:0005096">
    <property type="term" value="F:GTPase activator activity"/>
    <property type="evidence" value="ECO:0007669"/>
    <property type="project" value="UniProtKB-KW"/>
</dbReference>
<evidence type="ECO:0000256" key="1">
    <source>
        <dbReference type="ARBA" id="ARBA00009442"/>
    </source>
</evidence>
<dbReference type="SMART" id="SM00326">
    <property type="entry name" value="SH3"/>
    <property type="match status" value="1"/>
</dbReference>
<evidence type="ECO:0000259" key="15">
    <source>
        <dbReference type="PROSITE" id="PS50002"/>
    </source>
</evidence>
<dbReference type="Gene3D" id="3.30.505.10">
    <property type="entry name" value="SH2 domain"/>
    <property type="match status" value="2"/>
</dbReference>
<keyword evidence="3 11" id="KW-0728">SH3 domain</keyword>
<dbReference type="InterPro" id="IPR000198">
    <property type="entry name" value="RhoGAP_dom"/>
</dbReference>
<dbReference type="Ensembl" id="ENSCCRT00015048857.1">
    <property type="protein sequence ID" value="ENSCCRP00015047275.1"/>
    <property type="gene ID" value="ENSCCRG00015018038.1"/>
</dbReference>
<dbReference type="Gene3D" id="1.10.287.1490">
    <property type="match status" value="1"/>
</dbReference>
<dbReference type="InterPro" id="IPR035022">
    <property type="entry name" value="PI3kinase_P85_nSH2"/>
</dbReference>
<dbReference type="CDD" id="cd12924">
    <property type="entry name" value="iSH2_PIK3R1"/>
    <property type="match status" value="1"/>
</dbReference>
<dbReference type="FunFam" id="2.30.30.40:FF:000075">
    <property type="entry name" value="phosphatidylinositol 3-kinase regulatory subunit alpha"/>
    <property type="match status" value="1"/>
</dbReference>
<dbReference type="SUPFAM" id="SSF55550">
    <property type="entry name" value="SH2 domain"/>
    <property type="match status" value="2"/>
</dbReference>
<accession>A0A8C1PAH8</accession>
<dbReference type="InterPro" id="IPR032498">
    <property type="entry name" value="PI3K_P85_iSH2"/>
</dbReference>
<dbReference type="FunFam" id="1.10.287.1490:FF:000001">
    <property type="entry name" value="Putative phosphatidylinositol 3-kinase regulatory subunit alpha"/>
    <property type="match status" value="1"/>
</dbReference>
<dbReference type="CDD" id="cd09942">
    <property type="entry name" value="SH2_nSH2_p85_like"/>
    <property type="match status" value="1"/>
</dbReference>
<keyword evidence="6" id="KW-0677">Repeat</keyword>
<dbReference type="Gene3D" id="2.30.30.40">
    <property type="entry name" value="SH3 Domains"/>
    <property type="match status" value="1"/>
</dbReference>
<evidence type="ECO:0000256" key="7">
    <source>
        <dbReference type="ARBA" id="ARBA00022999"/>
    </source>
</evidence>
<dbReference type="Proteomes" id="UP000694427">
    <property type="component" value="Unplaced"/>
</dbReference>
<dbReference type="Gene3D" id="1.10.555.10">
    <property type="entry name" value="Rho GTPase activation protein"/>
    <property type="match status" value="1"/>
</dbReference>
<keyword evidence="5" id="KW-0597">Phosphoprotein</keyword>
<dbReference type="InterPro" id="IPR036028">
    <property type="entry name" value="SH3-like_dom_sf"/>
</dbReference>
<comment type="similarity">
    <text evidence="1">Belongs to the PI3K p85 subunit family.</text>
</comment>
<dbReference type="AlphaFoldDB" id="A0A8C1PAH8"/>
<keyword evidence="7 10" id="KW-0727">SH2 domain</keyword>
<dbReference type="CDD" id="cd11910">
    <property type="entry name" value="SH3_PI3K_p85alpha"/>
    <property type="match status" value="1"/>
</dbReference>
<keyword evidence="18" id="KW-1185">Reference proteome</keyword>
<dbReference type="CDD" id="cd04388">
    <property type="entry name" value="RhoGAP_p85"/>
    <property type="match status" value="1"/>
</dbReference>
<reference evidence="17" key="1">
    <citation type="submission" date="2025-05" db="UniProtKB">
        <authorList>
            <consortium name="Ensembl"/>
        </authorList>
    </citation>
    <scope>IDENTIFICATION</scope>
</reference>
<evidence type="ECO:0000256" key="10">
    <source>
        <dbReference type="PROSITE-ProRule" id="PRU00191"/>
    </source>
</evidence>
<dbReference type="Pfam" id="PF16454">
    <property type="entry name" value="PI3K_P85_iSH2"/>
    <property type="match status" value="1"/>
</dbReference>
<feature type="region of interest" description="Disordered" evidence="13">
    <location>
        <begin position="80"/>
        <end position="108"/>
    </location>
</feature>
<protein>
    <recommendedName>
        <fullName evidence="2">Phosphatidylinositol 3-kinase regulatory subunit alpha</fullName>
    </recommendedName>
    <alternativeName>
        <fullName evidence="9">Phosphatidylinositol 3-kinase 85 kDa regulatory subunit alpha</fullName>
    </alternativeName>
</protein>
<dbReference type="Pfam" id="PF00620">
    <property type="entry name" value="RhoGAP"/>
    <property type="match status" value="1"/>
</dbReference>
<dbReference type="SUPFAM" id="SSF48350">
    <property type="entry name" value="GTPase activation domain, GAP"/>
    <property type="match status" value="1"/>
</dbReference>
<dbReference type="InterPro" id="IPR044124">
    <property type="entry name" value="ISH2_PIK3R1"/>
</dbReference>
<feature type="domain" description="SH3" evidence="15">
    <location>
        <begin position="3"/>
        <end position="79"/>
    </location>
</feature>
<evidence type="ECO:0000256" key="5">
    <source>
        <dbReference type="ARBA" id="ARBA00022553"/>
    </source>
</evidence>
<evidence type="ECO:0000256" key="4">
    <source>
        <dbReference type="ARBA" id="ARBA00022468"/>
    </source>
</evidence>
<evidence type="ECO:0000256" key="9">
    <source>
        <dbReference type="ARBA" id="ARBA00031433"/>
    </source>
</evidence>
<dbReference type="InterPro" id="IPR008936">
    <property type="entry name" value="Rho_GTPase_activation_prot"/>
</dbReference>
<evidence type="ECO:0000259" key="16">
    <source>
        <dbReference type="PROSITE" id="PS50238"/>
    </source>
</evidence>
<dbReference type="PRINTS" id="PR00678">
    <property type="entry name" value="PI3KINASEP85"/>
</dbReference>
<sequence>MSAEGYQYRALYDYKKEREEDIDLHVGDILTVSKGALLSVGYTEGMEERPDEIGWLPGFNESTQEKGDFPGTYVEFIGKKKISPPTPKPRPPRPLPVVPGPARPDSDSDALLDLTEQFTPPEVAPPVLLNHHTYFFVMSSFLPGLLMSVFFKSDPASVDLDQMDLQMLCDSLRRYLQDLPQPVVPSVVYSEMIRIAQEVQSTDECAHHLRLVASSSALPPQYWLTLQSLLRHFSRVCQASAANLLSARALAEIFSPTLFRQQPTSCEPNPEAHIRIIEVLVTSEWSDSQAAPALPPKPPKPTSVTNNGMNNNMALQDAEWYWGDISREEVNEKLRDTADGTFLVRDASTKMHGDYTLTLRKGGNNKLIKIFHRDGKYGFSDPLTFNSVVELINHYRHESLAQYNPKLDVKLLYPVSKHQQDQVVKEDNIDAVGKKLHEYHQQYQEKNREYDRLYEEYTRTSQEIQMKRTAIEAFNETIKIFEEQCQTQERYSKEYIEKFRREGNEKEIQRIMVNYEKLKSRISEIVDSKRRLEEDLKKQAADYREIDKRMNSIKPDLIQLRKTRDQYLMWLTQKGVRQKKLNEWLGINNDNQDDQYSMVDDDEDLPHHDERSWKLGNIIRNQAEALLRGKRDGTFLVRDSSKPGCYACSVVVDGEVKHCVINKTPTGYGFAEPYNLYSSLKELVLHYQHTSLVQHNDSLNVTLAYPVYAHQRR</sequence>
<feature type="domain" description="SH2" evidence="14">
    <location>
        <begin position="613"/>
        <end position="707"/>
    </location>
</feature>
<dbReference type="SMART" id="SM00324">
    <property type="entry name" value="RhoGAP"/>
    <property type="match status" value="1"/>
</dbReference>
<organism evidence="17 18">
    <name type="scientific">Cyprinus carpio</name>
    <name type="common">Common carp</name>
    <dbReference type="NCBI Taxonomy" id="7962"/>
    <lineage>
        <taxon>Eukaryota</taxon>
        <taxon>Metazoa</taxon>
        <taxon>Chordata</taxon>
        <taxon>Craniata</taxon>
        <taxon>Vertebrata</taxon>
        <taxon>Euteleostomi</taxon>
        <taxon>Actinopterygii</taxon>
        <taxon>Neopterygii</taxon>
        <taxon>Teleostei</taxon>
        <taxon>Ostariophysi</taxon>
        <taxon>Cypriniformes</taxon>
        <taxon>Cyprinidae</taxon>
        <taxon>Cyprininae</taxon>
        <taxon>Cyprinus</taxon>
    </lineage>
</organism>
<dbReference type="GO" id="GO:0008286">
    <property type="term" value="P:insulin receptor signaling pathway"/>
    <property type="evidence" value="ECO:0007669"/>
    <property type="project" value="TreeGrafter"/>
</dbReference>
<dbReference type="InterPro" id="IPR035020">
    <property type="entry name" value="PI3kinase_P85_cSH2"/>
</dbReference>
<dbReference type="FunFam" id="3.30.505.10:FF:000014">
    <property type="entry name" value="Phosphatidylinositol 3-kinase regulatory subunit alpha"/>
    <property type="match status" value="1"/>
</dbReference>
<dbReference type="SUPFAM" id="SSF50044">
    <property type="entry name" value="SH3-domain"/>
    <property type="match status" value="1"/>
</dbReference>
<evidence type="ECO:0000256" key="13">
    <source>
        <dbReference type="SAM" id="MobiDB-lite"/>
    </source>
</evidence>
<evidence type="ECO:0000256" key="3">
    <source>
        <dbReference type="ARBA" id="ARBA00022443"/>
    </source>
</evidence>